<dbReference type="SUPFAM" id="SSF49313">
    <property type="entry name" value="Cadherin-like"/>
    <property type="match status" value="2"/>
</dbReference>
<evidence type="ECO:0000256" key="3">
    <source>
        <dbReference type="ARBA" id="ARBA00022729"/>
    </source>
</evidence>
<keyword evidence="4" id="KW-0677">Repeat</keyword>
<dbReference type="EMBL" id="JAHRIN010067388">
    <property type="protein sequence ID" value="MEQ2214423.1"/>
    <property type="molecule type" value="Genomic_DNA"/>
</dbReference>
<dbReference type="Proteomes" id="UP001434883">
    <property type="component" value="Unassembled WGS sequence"/>
</dbReference>
<evidence type="ECO:0000313" key="11">
    <source>
        <dbReference type="EMBL" id="MEQ2214423.1"/>
    </source>
</evidence>
<evidence type="ECO:0000256" key="1">
    <source>
        <dbReference type="ARBA" id="ARBA00004167"/>
    </source>
</evidence>
<keyword evidence="5 8" id="KW-0106">Calcium</keyword>
<dbReference type="Gene3D" id="2.60.40.60">
    <property type="entry name" value="Cadherins"/>
    <property type="match status" value="2"/>
</dbReference>
<comment type="subcellular location">
    <subcellularLocation>
        <location evidence="1">Membrane</location>
        <topology evidence="1">Single-pass membrane protein</topology>
    </subcellularLocation>
</comment>
<evidence type="ECO:0000256" key="2">
    <source>
        <dbReference type="ARBA" id="ARBA00022692"/>
    </source>
</evidence>
<sequence length="195" mass="21238">TSVIQVTATDADDATYGNSARVVYSILEGQPYFSVDAETGSLVADPVISTLGERRRARTERQADKKRQWRKRNRDCKEAPKGGRVSGSDIIVVCQSDASSSPPDAKYLLASGKPSRSASPFQRMSLYEFRVAESNELGSAVGVIRAVDADIGQNAEMDYRIISSDGPGMFDITVNRSTQEGVILLRKVCSRFHGV</sequence>
<evidence type="ECO:0000256" key="9">
    <source>
        <dbReference type="SAM" id="MobiDB-lite"/>
    </source>
</evidence>
<organism evidence="11 12">
    <name type="scientific">Xenoophorus captivus</name>
    <dbReference type="NCBI Taxonomy" id="1517983"/>
    <lineage>
        <taxon>Eukaryota</taxon>
        <taxon>Metazoa</taxon>
        <taxon>Chordata</taxon>
        <taxon>Craniata</taxon>
        <taxon>Vertebrata</taxon>
        <taxon>Euteleostomi</taxon>
        <taxon>Actinopterygii</taxon>
        <taxon>Neopterygii</taxon>
        <taxon>Teleostei</taxon>
        <taxon>Neoteleostei</taxon>
        <taxon>Acanthomorphata</taxon>
        <taxon>Ovalentaria</taxon>
        <taxon>Atherinomorphae</taxon>
        <taxon>Cyprinodontiformes</taxon>
        <taxon>Goodeidae</taxon>
        <taxon>Xenoophorus</taxon>
    </lineage>
</organism>
<keyword evidence="12" id="KW-1185">Reference proteome</keyword>
<dbReference type="CDD" id="cd11304">
    <property type="entry name" value="Cadherin_repeat"/>
    <property type="match status" value="2"/>
</dbReference>
<reference evidence="11 12" key="1">
    <citation type="submission" date="2021-06" db="EMBL/GenBank/DDBJ databases">
        <authorList>
            <person name="Palmer J.M."/>
        </authorList>
    </citation>
    <scope>NUCLEOTIDE SEQUENCE [LARGE SCALE GENOMIC DNA]</scope>
    <source>
        <strain evidence="11 12">XC_2019</strain>
        <tissue evidence="11">Muscle</tissue>
    </source>
</reference>
<evidence type="ECO:0000256" key="6">
    <source>
        <dbReference type="ARBA" id="ARBA00022989"/>
    </source>
</evidence>
<protein>
    <recommendedName>
        <fullName evidence="10">Cadherin domain-containing protein</fullName>
    </recommendedName>
</protein>
<keyword evidence="7" id="KW-0472">Membrane</keyword>
<dbReference type="InterPro" id="IPR002126">
    <property type="entry name" value="Cadherin-like_dom"/>
</dbReference>
<keyword evidence="3" id="KW-0732">Signal</keyword>
<accession>A0ABV0S3R7</accession>
<evidence type="ECO:0000256" key="5">
    <source>
        <dbReference type="ARBA" id="ARBA00022837"/>
    </source>
</evidence>
<proteinExistence type="predicted"/>
<evidence type="ECO:0000259" key="10">
    <source>
        <dbReference type="PROSITE" id="PS50268"/>
    </source>
</evidence>
<feature type="region of interest" description="Disordered" evidence="9">
    <location>
        <begin position="54"/>
        <end position="84"/>
    </location>
</feature>
<dbReference type="PROSITE" id="PS50268">
    <property type="entry name" value="CADHERIN_2"/>
    <property type="match status" value="2"/>
</dbReference>
<keyword evidence="6" id="KW-1133">Transmembrane helix</keyword>
<feature type="domain" description="Cadherin" evidence="10">
    <location>
        <begin position="1"/>
        <end position="42"/>
    </location>
</feature>
<dbReference type="PANTHER" id="PTHR24027:SF422">
    <property type="entry name" value="CADHERIN DOMAIN-CONTAINING PROTEIN"/>
    <property type="match status" value="1"/>
</dbReference>
<dbReference type="InterPro" id="IPR015919">
    <property type="entry name" value="Cadherin-like_sf"/>
</dbReference>
<evidence type="ECO:0000256" key="4">
    <source>
        <dbReference type="ARBA" id="ARBA00022737"/>
    </source>
</evidence>
<dbReference type="PANTHER" id="PTHR24027">
    <property type="entry name" value="CADHERIN-23"/>
    <property type="match status" value="1"/>
</dbReference>
<name>A0ABV0S3R7_9TELE</name>
<gene>
    <name evidence="11" type="ORF">XENOCAPTIV_006327</name>
</gene>
<evidence type="ECO:0000313" key="12">
    <source>
        <dbReference type="Proteomes" id="UP001434883"/>
    </source>
</evidence>
<evidence type="ECO:0000256" key="7">
    <source>
        <dbReference type="ARBA" id="ARBA00023136"/>
    </source>
</evidence>
<evidence type="ECO:0000256" key="8">
    <source>
        <dbReference type="PROSITE-ProRule" id="PRU00043"/>
    </source>
</evidence>
<comment type="caution">
    <text evidence="11">The sequence shown here is derived from an EMBL/GenBank/DDBJ whole genome shotgun (WGS) entry which is preliminary data.</text>
</comment>
<keyword evidence="2" id="KW-0812">Transmembrane</keyword>
<feature type="domain" description="Cadherin" evidence="10">
    <location>
        <begin position="123"/>
        <end position="187"/>
    </location>
</feature>
<dbReference type="InterPro" id="IPR039808">
    <property type="entry name" value="Cadherin"/>
</dbReference>
<feature type="non-terminal residue" evidence="11">
    <location>
        <position position="1"/>
    </location>
</feature>